<dbReference type="PANTHER" id="PTHR11630">
    <property type="entry name" value="DNA REPLICATION LICENSING FACTOR MCM FAMILY MEMBER"/>
    <property type="match status" value="1"/>
</dbReference>
<dbReference type="OMA" id="LMEDWKR"/>
<dbReference type="GO" id="GO:0006271">
    <property type="term" value="P:DNA strand elongation involved in DNA replication"/>
    <property type="evidence" value="ECO:0007669"/>
    <property type="project" value="TreeGrafter"/>
</dbReference>
<keyword evidence="2" id="KW-0235">DNA replication</keyword>
<dbReference type="GO" id="GO:1902975">
    <property type="term" value="P:mitotic DNA replication initiation"/>
    <property type="evidence" value="ECO:0007669"/>
    <property type="project" value="TreeGrafter"/>
</dbReference>
<name>A8Q4U3_MALGO</name>
<dbReference type="InterPro" id="IPR027417">
    <property type="entry name" value="P-loop_NTPase"/>
</dbReference>
<dbReference type="GO" id="GO:0005524">
    <property type="term" value="F:ATP binding"/>
    <property type="evidence" value="ECO:0007669"/>
    <property type="project" value="InterPro"/>
</dbReference>
<evidence type="ECO:0000256" key="1">
    <source>
        <dbReference type="ARBA" id="ARBA00008010"/>
    </source>
</evidence>
<gene>
    <name evidence="4" type="ORF">MGL_2639</name>
</gene>
<dbReference type="Pfam" id="PF17855">
    <property type="entry name" value="MCM_lid"/>
    <property type="match status" value="1"/>
</dbReference>
<dbReference type="PANTHER" id="PTHR11630:SF66">
    <property type="entry name" value="DNA REPLICATION LICENSING FACTOR MCM4"/>
    <property type="match status" value="1"/>
</dbReference>
<organism evidence="4 5">
    <name type="scientific">Malassezia globosa (strain ATCC MYA-4612 / CBS 7966)</name>
    <name type="common">Dandruff-associated fungus</name>
    <dbReference type="NCBI Taxonomy" id="425265"/>
    <lineage>
        <taxon>Eukaryota</taxon>
        <taxon>Fungi</taxon>
        <taxon>Dikarya</taxon>
        <taxon>Basidiomycota</taxon>
        <taxon>Ustilaginomycotina</taxon>
        <taxon>Malasseziomycetes</taxon>
        <taxon>Malasseziales</taxon>
        <taxon>Malasseziaceae</taxon>
        <taxon>Malassezia</taxon>
    </lineage>
</organism>
<dbReference type="GO" id="GO:0000727">
    <property type="term" value="P:double-strand break repair via break-induced replication"/>
    <property type="evidence" value="ECO:0007669"/>
    <property type="project" value="TreeGrafter"/>
</dbReference>
<dbReference type="AlphaFoldDB" id="A8Q4U3"/>
<proteinExistence type="inferred from homology"/>
<dbReference type="GO" id="GO:0017116">
    <property type="term" value="F:single-stranded DNA helicase activity"/>
    <property type="evidence" value="ECO:0007669"/>
    <property type="project" value="TreeGrafter"/>
</dbReference>
<dbReference type="InterPro" id="IPR031327">
    <property type="entry name" value="MCM"/>
</dbReference>
<feature type="domain" description="MCM AAA-lid" evidence="3">
    <location>
        <begin position="1"/>
        <end position="32"/>
    </location>
</feature>
<evidence type="ECO:0000256" key="2">
    <source>
        <dbReference type="ARBA" id="ARBA00022705"/>
    </source>
</evidence>
<dbReference type="Pfam" id="PF21128">
    <property type="entry name" value="WHD_MCM4"/>
    <property type="match status" value="1"/>
</dbReference>
<evidence type="ECO:0000313" key="5">
    <source>
        <dbReference type="Proteomes" id="UP000008837"/>
    </source>
</evidence>
<dbReference type="KEGG" id="mgl:MGL_2639"/>
<dbReference type="VEuPathDB" id="FungiDB:MGL_2639"/>
<comment type="similarity">
    <text evidence="1">Belongs to the MCM family.</text>
</comment>
<dbReference type="GO" id="GO:0003697">
    <property type="term" value="F:single-stranded DNA binding"/>
    <property type="evidence" value="ECO:0007669"/>
    <property type="project" value="TreeGrafter"/>
</dbReference>
<dbReference type="STRING" id="425265.A8Q4U3"/>
<reference evidence="4 5" key="1">
    <citation type="journal article" date="2007" name="Proc. Natl. Acad. Sci. U.S.A.">
        <title>Dandruff-associated Malassezia genomes reveal convergent and divergent virulence traits shared with plant and human fungal pathogens.</title>
        <authorList>
            <person name="Xu J."/>
            <person name="Saunders C.W."/>
            <person name="Hu P."/>
            <person name="Grant R.A."/>
            <person name="Boekhout T."/>
            <person name="Kuramae E.E."/>
            <person name="Kronstad J.W."/>
            <person name="Deangelis Y.M."/>
            <person name="Reeder N.L."/>
            <person name="Johnstone K.R."/>
            <person name="Leland M."/>
            <person name="Fieno A.M."/>
            <person name="Begley W.M."/>
            <person name="Sun Y."/>
            <person name="Lacey M.P."/>
            <person name="Chaudhary T."/>
            <person name="Keough T."/>
            <person name="Chu L."/>
            <person name="Sears R."/>
            <person name="Yuan B."/>
            <person name="Dawson T.L.Jr."/>
        </authorList>
    </citation>
    <scope>NUCLEOTIDE SEQUENCE [LARGE SCALE GENOMIC DNA]</scope>
    <source>
        <strain evidence="5">ATCC MYA-4612 / CBS 7966</strain>
    </source>
</reference>
<protein>
    <recommendedName>
        <fullName evidence="3">MCM AAA-lid domain-containing protein</fullName>
    </recommendedName>
</protein>
<dbReference type="Gene3D" id="3.40.50.300">
    <property type="entry name" value="P-loop containing nucleotide triphosphate hydrolases"/>
    <property type="match status" value="1"/>
</dbReference>
<dbReference type="OrthoDB" id="10251574at2759"/>
<dbReference type="Proteomes" id="UP000008837">
    <property type="component" value="Unassembled WGS sequence"/>
</dbReference>
<dbReference type="GO" id="GO:0042555">
    <property type="term" value="C:MCM complex"/>
    <property type="evidence" value="ECO:0007669"/>
    <property type="project" value="TreeGrafter"/>
</dbReference>
<comment type="caution">
    <text evidence="4">The sequence shown here is derived from an EMBL/GenBank/DDBJ whole genome shotgun (WGS) entry which is preliminary data.</text>
</comment>
<dbReference type="InParanoid" id="A8Q4U3"/>
<dbReference type="GO" id="GO:0005634">
    <property type="term" value="C:nucleus"/>
    <property type="evidence" value="ECO:0007669"/>
    <property type="project" value="TreeGrafter"/>
</dbReference>
<evidence type="ECO:0000259" key="3">
    <source>
        <dbReference type="Pfam" id="PF17855"/>
    </source>
</evidence>
<dbReference type="RefSeq" id="XP_001730257.1">
    <property type="nucleotide sequence ID" value="XM_001730205.1"/>
</dbReference>
<dbReference type="EMBL" id="AAYY01000009">
    <property type="protein sequence ID" value="EDP43043.1"/>
    <property type="molecule type" value="Genomic_DNA"/>
</dbReference>
<keyword evidence="5" id="KW-1185">Reference proteome</keyword>
<accession>A8Q4U3</accession>
<dbReference type="InterPro" id="IPR041562">
    <property type="entry name" value="MCM_lid"/>
</dbReference>
<evidence type="ECO:0000313" key="4">
    <source>
        <dbReference type="EMBL" id="EDP43043.1"/>
    </source>
</evidence>
<sequence length="142" mass="15714">MIRLSEAHARMRLSTVVTADDVDEANRLIREAAKSSATDPTTGLIDLDLLTTGRSLHQRRLAGDMKNELLSMIQKLAHEKMGHGGSGSTSRPVRVTELVRAFREQSSVTIDTNELHDAIRSLEAEGTLQLAGERDRRTVRLL</sequence>
<dbReference type="GeneID" id="5854562"/>